<dbReference type="GO" id="GO:0051015">
    <property type="term" value="F:actin filament binding"/>
    <property type="evidence" value="ECO:0007669"/>
    <property type="project" value="TreeGrafter"/>
</dbReference>
<dbReference type="PROSITE" id="PS51232">
    <property type="entry name" value="GBD_FH3"/>
    <property type="match status" value="1"/>
</dbReference>
<feature type="non-terminal residue" evidence="5">
    <location>
        <position position="1256"/>
    </location>
</feature>
<reference evidence="5 6" key="1">
    <citation type="submission" date="2019-09" db="EMBL/GenBank/DDBJ databases">
        <title>Bird 10,000 Genomes (B10K) Project - Family phase.</title>
        <authorList>
            <person name="Zhang G."/>
        </authorList>
    </citation>
    <scope>NUCLEOTIDE SEQUENCE [LARGE SCALE GENOMIC DNA]</scope>
    <source>
        <strain evidence="5">B10K-DU-030-41</strain>
        <tissue evidence="5">Muscle</tissue>
    </source>
</reference>
<feature type="non-terminal residue" evidence="5">
    <location>
        <position position="1"/>
    </location>
</feature>
<proteinExistence type="predicted"/>
<dbReference type="Pfam" id="PF24959">
    <property type="entry name" value="FH3_FHOD1-3"/>
    <property type="match status" value="1"/>
</dbReference>
<dbReference type="GO" id="GO:0005737">
    <property type="term" value="C:cytoplasm"/>
    <property type="evidence" value="ECO:0007669"/>
    <property type="project" value="TreeGrafter"/>
</dbReference>
<feature type="domain" description="FH2" evidence="4">
    <location>
        <begin position="721"/>
        <end position="1115"/>
    </location>
</feature>
<dbReference type="PROSITE" id="PS51444">
    <property type="entry name" value="FH2"/>
    <property type="match status" value="1"/>
</dbReference>
<feature type="region of interest" description="Disordered" evidence="2">
    <location>
        <begin position="486"/>
        <end position="518"/>
    </location>
</feature>
<feature type="region of interest" description="Disordered" evidence="2">
    <location>
        <begin position="345"/>
        <end position="416"/>
    </location>
</feature>
<keyword evidence="6" id="KW-1185">Reference proteome</keyword>
<dbReference type="InterPro" id="IPR011989">
    <property type="entry name" value="ARM-like"/>
</dbReference>
<dbReference type="EMBL" id="VZSY01000147">
    <property type="protein sequence ID" value="NXA07704.1"/>
    <property type="molecule type" value="Genomic_DNA"/>
</dbReference>
<dbReference type="InterPro" id="IPR014768">
    <property type="entry name" value="GBD/FH3_dom"/>
</dbReference>
<sequence>ARGALRGSGGRGMAMVETAEATVPCRVQYLEDADPFGCGSFPEPRRAPVYAVEEALALGAQLPTLHRLLGAPLPLEDCTLQVSPSGHYLDLDLSLLEQKDDLEGFYEEVRKGRRPTLILRTQLSVRVHAIIEKLYNSQGPELRRSLFSLKQLFQEDKDLVPEFVNLDGLTCLIKVGAEADQNYQNYILRALSQIMLFVDGMQGVINHNETIQWLYTLSGSLFRLVVKMALKLLLVFVEYTEPNALLLIRAVNAVDQARGTCPWSNLMAILKQRHGADTELLVFTMTLINKTLAALPDQDTFYDVTDCLEQQGMEQVVQQYLGSKGTDLDLRQQFTLYESALKLEDGVEDPPSGGRKERRRTDEGRRGWRSQGSCPEPSADAQPLLGSPGTPEEPLAEDTPAVPSPSSPAEPCPTSIYNSASSVRLALASPQAEKEQPPGPGERSVYKARFLENLAAAQKEKISSMAKSRLDILSDATLEHPTALAWERDSSTSDSGMEPPSIRSRLARSDTTDSCSTISSDTKFMLDMLYAKGSSEAEREKVFPEVPPSPQIQGEAEVDAKGSSSQEQESGWLRGRAPDGPVASAHAKLARAMSSIDAETHTQKLENTGMMPIKKDMELTWERLEAIPVQLKIKDLDFTDLEEEEDFDILDTGPMTNGSFLHPGIEATSTGTCMVPPPPPAIPGCPPPPPPPPAIPGCPPPPPPPPGCLPPPGLSGPSATDGPSQAKKKRTVKLFWKELKQLDGTMGPGRFGQGTLWASLQNVEVNTAKLEHLFESRSKEVPTSKKAIDGKKVVVVLDPKRSNAINIGLTVLPPVHIIKTAVLNFDEFAVNKEGIEKILTMVPTEEEKQKIQEAQLANPDVPLGSAEQFLLALSSISDLMARLQLWAFKLDYESLEQEIAEPLFDLKVGMEQLARNHTFKCILATLLAMGNFLNGSQSRGFELGYLEKVSEVKDTVHRQSLLHHLCQMVVEKFPETTDLYSEIASITRSAKVDFEELANSLVQLERRCRASWDNLKVIAKHETKPALKTKLTEFLKDSTQRIIVLKVVHRRVLNRFHSFLLYLGYPVSVARDVKVTPICKLLREFALEYRTCRERVLQQQKKRAAHRERSKTRGRLITETEKFSGIAEAVLPPAVVSSSPKEQMEAGHESMKSVLTSPMDIPARRSRTSQGTGHSTPTQGSSAQEDVPSSPDDASDEIMDRLVKSVTQNANPRPCTNKERRRSRGNRKSLRRTLKSGLSDDLVQALGLGRAPGLDV</sequence>
<dbReference type="InterPro" id="IPR042201">
    <property type="entry name" value="FH2_Formin_sf"/>
</dbReference>
<accession>A0A7K7SV84</accession>
<dbReference type="Pfam" id="PF02181">
    <property type="entry name" value="FH2"/>
    <property type="match status" value="1"/>
</dbReference>
<dbReference type="PANTHER" id="PTHR45920:SF2">
    <property type="entry name" value="FH1_FH2 DOMAIN-CONTAINING PROTEIN 1"/>
    <property type="match status" value="1"/>
</dbReference>
<feature type="compositionally biased region" description="Basic and acidic residues" evidence="2">
    <location>
        <begin position="1142"/>
        <end position="1151"/>
    </location>
</feature>
<keyword evidence="1" id="KW-0009">Actin-binding</keyword>
<feature type="compositionally biased region" description="Pro residues" evidence="2">
    <location>
        <begin position="402"/>
        <end position="411"/>
    </location>
</feature>
<dbReference type="PANTHER" id="PTHR45920">
    <property type="entry name" value="FORMIN HOMOLOGY 2 DOMAIN CONTAINING, ISOFORM I"/>
    <property type="match status" value="1"/>
</dbReference>
<evidence type="ECO:0000313" key="5">
    <source>
        <dbReference type="EMBL" id="NXA07704.1"/>
    </source>
</evidence>
<feature type="domain" description="GBD/FH3" evidence="3">
    <location>
        <begin position="72"/>
        <end position="463"/>
    </location>
</feature>
<dbReference type="SUPFAM" id="SSF101447">
    <property type="entry name" value="Formin homology 2 domain (FH2 domain)"/>
    <property type="match status" value="1"/>
</dbReference>
<feature type="region of interest" description="Disordered" evidence="2">
    <location>
        <begin position="536"/>
        <end position="588"/>
    </location>
</feature>
<dbReference type="InterPro" id="IPR056771">
    <property type="entry name" value="FH3_FHOD1-3-like"/>
</dbReference>
<dbReference type="OrthoDB" id="9806920at2759"/>
<evidence type="ECO:0000313" key="6">
    <source>
        <dbReference type="Proteomes" id="UP000589485"/>
    </source>
</evidence>
<dbReference type="Proteomes" id="UP000589485">
    <property type="component" value="Unassembled WGS sequence"/>
</dbReference>
<dbReference type="InterPro" id="IPR041387">
    <property type="entry name" value="FHOD1_GBD_N"/>
</dbReference>
<feature type="compositionally biased region" description="Pro residues" evidence="2">
    <location>
        <begin position="696"/>
        <end position="714"/>
    </location>
</feature>
<protein>
    <submittedName>
        <fullName evidence="5">FHOD1 protein</fullName>
    </submittedName>
</protein>
<dbReference type="FunFam" id="1.25.10.10:FF:000056">
    <property type="entry name" value="FH1/FH2 domain-containing protein 3 isoform X1"/>
    <property type="match status" value="1"/>
</dbReference>
<dbReference type="SMART" id="SM00498">
    <property type="entry name" value="FH2"/>
    <property type="match status" value="1"/>
</dbReference>
<organism evidence="5 6">
    <name type="scientific">Sapayoa aenigma</name>
    <name type="common">broad-billed sapayoa</name>
    <dbReference type="NCBI Taxonomy" id="239371"/>
    <lineage>
        <taxon>Eukaryota</taxon>
        <taxon>Metazoa</taxon>
        <taxon>Chordata</taxon>
        <taxon>Craniata</taxon>
        <taxon>Vertebrata</taxon>
        <taxon>Euteleostomi</taxon>
        <taxon>Archelosauria</taxon>
        <taxon>Archosauria</taxon>
        <taxon>Dinosauria</taxon>
        <taxon>Saurischia</taxon>
        <taxon>Theropoda</taxon>
        <taxon>Coelurosauria</taxon>
        <taxon>Aves</taxon>
        <taxon>Neognathae</taxon>
        <taxon>Neoaves</taxon>
        <taxon>Telluraves</taxon>
        <taxon>Australaves</taxon>
        <taxon>Passeriformes</taxon>
        <taxon>Tyrannidae</taxon>
        <taxon>Sapayoa</taxon>
    </lineage>
</organism>
<gene>
    <name evidence="5" type="primary">Fhod1</name>
    <name evidence="5" type="ORF">SAPAEN_R01782</name>
</gene>
<dbReference type="GO" id="GO:0005856">
    <property type="term" value="C:cytoskeleton"/>
    <property type="evidence" value="ECO:0007669"/>
    <property type="project" value="TreeGrafter"/>
</dbReference>
<comment type="caution">
    <text evidence="5">The sequence shown here is derived from an EMBL/GenBank/DDBJ whole genome shotgun (WGS) entry which is preliminary data.</text>
</comment>
<name>A0A7K7SV84_9TYRA</name>
<dbReference type="Pfam" id="PF18382">
    <property type="entry name" value="Formin_GBD_N"/>
    <property type="match status" value="1"/>
</dbReference>
<dbReference type="GO" id="GO:0030866">
    <property type="term" value="P:cortical actin cytoskeleton organization"/>
    <property type="evidence" value="ECO:0007669"/>
    <property type="project" value="TreeGrafter"/>
</dbReference>
<feature type="region of interest" description="Disordered" evidence="2">
    <location>
        <begin position="696"/>
        <end position="727"/>
    </location>
</feature>
<feature type="compositionally biased region" description="Polar residues" evidence="2">
    <location>
        <begin position="1168"/>
        <end position="1184"/>
    </location>
</feature>
<dbReference type="Gene3D" id="1.25.10.10">
    <property type="entry name" value="Leucine-rich Repeat Variant"/>
    <property type="match status" value="1"/>
</dbReference>
<dbReference type="Gene3D" id="1.20.58.2220">
    <property type="entry name" value="Formin, FH2 domain"/>
    <property type="match status" value="1"/>
</dbReference>
<dbReference type="SUPFAM" id="SSF48371">
    <property type="entry name" value="ARM repeat"/>
    <property type="match status" value="1"/>
</dbReference>
<dbReference type="InterPro" id="IPR015425">
    <property type="entry name" value="FH2_Formin"/>
</dbReference>
<evidence type="ECO:0000259" key="3">
    <source>
        <dbReference type="PROSITE" id="PS51232"/>
    </source>
</evidence>
<dbReference type="InterPro" id="IPR016024">
    <property type="entry name" value="ARM-type_fold"/>
</dbReference>
<evidence type="ECO:0000256" key="1">
    <source>
        <dbReference type="ARBA" id="ARBA00023203"/>
    </source>
</evidence>
<evidence type="ECO:0000259" key="4">
    <source>
        <dbReference type="PROSITE" id="PS51444"/>
    </source>
</evidence>
<feature type="region of interest" description="Disordered" evidence="2">
    <location>
        <begin position="1134"/>
        <end position="1236"/>
    </location>
</feature>
<dbReference type="AlphaFoldDB" id="A0A7K7SV84"/>
<feature type="compositionally biased region" description="Basic residues" evidence="2">
    <location>
        <begin position="1219"/>
        <end position="1234"/>
    </location>
</feature>
<evidence type="ECO:0000256" key="2">
    <source>
        <dbReference type="SAM" id="MobiDB-lite"/>
    </source>
</evidence>